<dbReference type="Proteomes" id="UP001603857">
    <property type="component" value="Unassembled WGS sequence"/>
</dbReference>
<dbReference type="Pfam" id="PF14543">
    <property type="entry name" value="TAXi_N"/>
    <property type="match status" value="1"/>
</dbReference>
<protein>
    <recommendedName>
        <fullName evidence="6">Peptidase A1 domain-containing protein</fullName>
    </recommendedName>
</protein>
<dbReference type="AlphaFoldDB" id="A0ABD1M5H5"/>
<gene>
    <name evidence="7" type="ORF">Fmac_018615</name>
</gene>
<sequence>MHPFVFVSLALLYSLSIAPFAEATKTLRGFSVDLIHRDSPLSPFYNPSLTPSERIKNAALRSILRFNRVVHTLDENKSPQTILIPDDGQYLMRFYIGNPPVERLAVADTGSDLIWVQCSPCANCFPQDAPLYEPFKSSTFKAFFCDSQPCMYFPPGQHFCGPSGECYYGYHYGDMSFTVGILAVTIGQKVVETGQSDGNIIIDSGTVLTFVDETFYSNFVASLQEALTVEATQDLPFPFNFCFPYRENIAFPDIAFQFTGAKVSLNPKNLLLKDEDRDMLCLAVVPSTSHLCTPLPPQLPPACLYDAAHPIVCISGYGLDDDCLLIMCLVESHDDIRNASEIAAVDCVQLGPVDLKPSLGYLWDHGNKKVREVLKEAKRKIYED</sequence>
<dbReference type="PROSITE" id="PS51767">
    <property type="entry name" value="PEPTIDASE_A1"/>
    <property type="match status" value="1"/>
</dbReference>
<comment type="caution">
    <text evidence="7">The sequence shown here is derived from an EMBL/GenBank/DDBJ whole genome shotgun (WGS) entry which is preliminary data.</text>
</comment>
<dbReference type="InterPro" id="IPR032861">
    <property type="entry name" value="TAXi_N"/>
</dbReference>
<name>A0ABD1M5H5_9FABA</name>
<dbReference type="InterPro" id="IPR015813">
    <property type="entry name" value="Pyrv/PenolPyrv_kinase-like_dom"/>
</dbReference>
<evidence type="ECO:0000313" key="7">
    <source>
        <dbReference type="EMBL" id="KAL2331034.1"/>
    </source>
</evidence>
<feature type="chain" id="PRO_5044888819" description="Peptidase A1 domain-containing protein" evidence="5">
    <location>
        <begin position="24"/>
        <end position="384"/>
    </location>
</feature>
<keyword evidence="8" id="KW-1185">Reference proteome</keyword>
<evidence type="ECO:0000259" key="6">
    <source>
        <dbReference type="PROSITE" id="PS51767"/>
    </source>
</evidence>
<evidence type="ECO:0000256" key="4">
    <source>
        <dbReference type="ARBA" id="ARBA00022801"/>
    </source>
</evidence>
<keyword evidence="4" id="KW-0378">Hydrolase</keyword>
<dbReference type="InterPro" id="IPR040442">
    <property type="entry name" value="Pyrv_kinase-like_dom_sf"/>
</dbReference>
<feature type="domain" description="Peptidase A1" evidence="6">
    <location>
        <begin position="90"/>
        <end position="384"/>
    </location>
</feature>
<dbReference type="EMBL" id="JBGMDY010000006">
    <property type="protein sequence ID" value="KAL2331034.1"/>
    <property type="molecule type" value="Genomic_DNA"/>
</dbReference>
<dbReference type="InterPro" id="IPR051708">
    <property type="entry name" value="Plant_Aspart_Prot_A1"/>
</dbReference>
<dbReference type="GO" id="GO:0008233">
    <property type="term" value="F:peptidase activity"/>
    <property type="evidence" value="ECO:0007669"/>
    <property type="project" value="UniProtKB-KW"/>
</dbReference>
<keyword evidence="2" id="KW-0645">Protease</keyword>
<dbReference type="Gene3D" id="3.20.20.60">
    <property type="entry name" value="Phosphoenolpyruvate-binding domains"/>
    <property type="match status" value="1"/>
</dbReference>
<reference evidence="7 8" key="1">
    <citation type="submission" date="2024-08" db="EMBL/GenBank/DDBJ databases">
        <title>Insights into the chromosomal genome structure of Flemingia macrophylla.</title>
        <authorList>
            <person name="Ding Y."/>
            <person name="Zhao Y."/>
            <person name="Bi W."/>
            <person name="Wu M."/>
            <person name="Zhao G."/>
            <person name="Gong Y."/>
            <person name="Li W."/>
            <person name="Zhang P."/>
        </authorList>
    </citation>
    <scope>NUCLEOTIDE SEQUENCE [LARGE SCALE GENOMIC DNA]</scope>
    <source>
        <strain evidence="7">DYQJB</strain>
        <tissue evidence="7">Leaf</tissue>
    </source>
</reference>
<evidence type="ECO:0000256" key="5">
    <source>
        <dbReference type="SAM" id="SignalP"/>
    </source>
</evidence>
<organism evidence="7 8">
    <name type="scientific">Flemingia macrophylla</name>
    <dbReference type="NCBI Taxonomy" id="520843"/>
    <lineage>
        <taxon>Eukaryota</taxon>
        <taxon>Viridiplantae</taxon>
        <taxon>Streptophyta</taxon>
        <taxon>Embryophyta</taxon>
        <taxon>Tracheophyta</taxon>
        <taxon>Spermatophyta</taxon>
        <taxon>Magnoliopsida</taxon>
        <taxon>eudicotyledons</taxon>
        <taxon>Gunneridae</taxon>
        <taxon>Pentapetalae</taxon>
        <taxon>rosids</taxon>
        <taxon>fabids</taxon>
        <taxon>Fabales</taxon>
        <taxon>Fabaceae</taxon>
        <taxon>Papilionoideae</taxon>
        <taxon>50 kb inversion clade</taxon>
        <taxon>NPAAA clade</taxon>
        <taxon>indigoferoid/millettioid clade</taxon>
        <taxon>Phaseoleae</taxon>
        <taxon>Flemingia</taxon>
    </lineage>
</organism>
<evidence type="ECO:0000256" key="2">
    <source>
        <dbReference type="ARBA" id="ARBA00022670"/>
    </source>
</evidence>
<evidence type="ECO:0000313" key="8">
    <source>
        <dbReference type="Proteomes" id="UP001603857"/>
    </source>
</evidence>
<keyword evidence="3" id="KW-0479">Metal-binding</keyword>
<dbReference type="InterPro" id="IPR021109">
    <property type="entry name" value="Peptidase_aspartic_dom_sf"/>
</dbReference>
<comment type="similarity">
    <text evidence="1">Belongs to the peptidase A1 family.</text>
</comment>
<dbReference type="SUPFAM" id="SSF50630">
    <property type="entry name" value="Acid proteases"/>
    <property type="match status" value="1"/>
</dbReference>
<dbReference type="PANTHER" id="PTHR47967">
    <property type="entry name" value="OS07G0603500 PROTEIN-RELATED"/>
    <property type="match status" value="1"/>
</dbReference>
<dbReference type="InterPro" id="IPR033121">
    <property type="entry name" value="PEPTIDASE_A1"/>
</dbReference>
<proteinExistence type="inferred from homology"/>
<evidence type="ECO:0000256" key="1">
    <source>
        <dbReference type="ARBA" id="ARBA00007447"/>
    </source>
</evidence>
<keyword evidence="5" id="KW-0732">Signal</keyword>
<feature type="signal peptide" evidence="5">
    <location>
        <begin position="1"/>
        <end position="23"/>
    </location>
</feature>
<evidence type="ECO:0000256" key="3">
    <source>
        <dbReference type="ARBA" id="ARBA00022723"/>
    </source>
</evidence>
<dbReference type="GO" id="GO:0046872">
    <property type="term" value="F:metal ion binding"/>
    <property type="evidence" value="ECO:0007669"/>
    <property type="project" value="UniProtKB-KW"/>
</dbReference>
<dbReference type="GO" id="GO:0006508">
    <property type="term" value="P:proteolysis"/>
    <property type="evidence" value="ECO:0007669"/>
    <property type="project" value="UniProtKB-KW"/>
</dbReference>
<dbReference type="PANTHER" id="PTHR47967:SF128">
    <property type="entry name" value="ASPARTIC PROTEINASE CDR1-LIKE"/>
    <property type="match status" value="1"/>
</dbReference>
<accession>A0ABD1M5H5</accession>
<dbReference type="Gene3D" id="2.40.70.10">
    <property type="entry name" value="Acid Proteases"/>
    <property type="match status" value="2"/>
</dbReference>
<dbReference type="Pfam" id="PF03328">
    <property type="entry name" value="HpcH_HpaI"/>
    <property type="match status" value="1"/>
</dbReference>
<dbReference type="InterPro" id="IPR005000">
    <property type="entry name" value="Aldolase/citrate-lyase_domain"/>
</dbReference>
<dbReference type="SUPFAM" id="SSF51621">
    <property type="entry name" value="Phosphoenolpyruvate/pyruvate domain"/>
    <property type="match status" value="1"/>
</dbReference>